<dbReference type="EMBL" id="VHQG01000004">
    <property type="protein sequence ID" value="TPW74489.1"/>
    <property type="molecule type" value="Genomic_DNA"/>
</dbReference>
<sequence>MSSALTPRPRSARVRLGIGAGLVLLLLAGGVAAAAAALTPGGATTVLAPASGSASPSAGTTDESGSGSDASGTGGAGDGGDAAAGSDAGGSSRIYVHVTGQVAHPGLFRLAPGSRVVDAVGAAGGLTAQADAAAINLARALDDGEQLHVPAVGEAAAAGVGGTGAVGGASGSSVGASAGSGSAAGGAGGTKININTADQTALETLPRVGPALAQRILAWRQQNGRFASIEDLRDVSGIGEKTFEQLQPLVTV</sequence>
<dbReference type="Gene3D" id="3.10.560.10">
    <property type="entry name" value="Outer membrane lipoprotein wza domain like"/>
    <property type="match status" value="1"/>
</dbReference>
<feature type="domain" description="Soluble ligand binding" evidence="2">
    <location>
        <begin position="95"/>
        <end position="147"/>
    </location>
</feature>
<dbReference type="PANTHER" id="PTHR21180:SF32">
    <property type="entry name" value="ENDONUCLEASE_EXONUCLEASE_PHOSPHATASE FAMILY DOMAIN-CONTAINING PROTEIN 1"/>
    <property type="match status" value="1"/>
</dbReference>
<evidence type="ECO:0000313" key="3">
    <source>
        <dbReference type="EMBL" id="TPW74489.1"/>
    </source>
</evidence>
<evidence type="ECO:0000259" key="2">
    <source>
        <dbReference type="Pfam" id="PF10531"/>
    </source>
</evidence>
<reference evidence="3 4" key="1">
    <citation type="submission" date="2019-06" db="EMBL/GenBank/DDBJ databases">
        <authorList>
            <person name="Li F."/>
        </authorList>
    </citation>
    <scope>NUCLEOTIDE SEQUENCE [LARGE SCALE GENOMIC DNA]</scope>
    <source>
        <strain evidence="3 4">10F1D-1</strain>
    </source>
</reference>
<gene>
    <name evidence="3" type="ORF">FJ657_12855</name>
</gene>
<dbReference type="Pfam" id="PF12836">
    <property type="entry name" value="HHH_3"/>
    <property type="match status" value="1"/>
</dbReference>
<dbReference type="Gene3D" id="1.10.150.320">
    <property type="entry name" value="Photosystem II 12 kDa extrinsic protein"/>
    <property type="match status" value="1"/>
</dbReference>
<accession>A0A506Y257</accession>
<dbReference type="InterPro" id="IPR019554">
    <property type="entry name" value="Soluble_ligand-bd"/>
</dbReference>
<dbReference type="GO" id="GO:0003677">
    <property type="term" value="F:DNA binding"/>
    <property type="evidence" value="ECO:0007669"/>
    <property type="project" value="UniProtKB-KW"/>
</dbReference>
<dbReference type="Pfam" id="PF10531">
    <property type="entry name" value="SLBB"/>
    <property type="match status" value="1"/>
</dbReference>
<name>A0A506Y257_9MICO</name>
<feature type="compositionally biased region" description="Low complexity" evidence="1">
    <location>
        <begin position="49"/>
        <end position="71"/>
    </location>
</feature>
<keyword evidence="3" id="KW-0238">DNA-binding</keyword>
<dbReference type="InterPro" id="IPR010994">
    <property type="entry name" value="RuvA_2-like"/>
</dbReference>
<organism evidence="3 4">
    <name type="scientific">Schumannella soli</name>
    <dbReference type="NCBI Taxonomy" id="2590779"/>
    <lineage>
        <taxon>Bacteria</taxon>
        <taxon>Bacillati</taxon>
        <taxon>Actinomycetota</taxon>
        <taxon>Actinomycetes</taxon>
        <taxon>Micrococcales</taxon>
        <taxon>Microbacteriaceae</taxon>
        <taxon>Schumannella</taxon>
    </lineage>
</organism>
<keyword evidence="4" id="KW-1185">Reference proteome</keyword>
<dbReference type="AlphaFoldDB" id="A0A506Y257"/>
<dbReference type="SUPFAM" id="SSF47781">
    <property type="entry name" value="RuvA domain 2-like"/>
    <property type="match status" value="1"/>
</dbReference>
<dbReference type="NCBIfam" id="TIGR00426">
    <property type="entry name" value="competence protein ComEA helix-hairpin-helix repeat region"/>
    <property type="match status" value="1"/>
</dbReference>
<dbReference type="InterPro" id="IPR004509">
    <property type="entry name" value="Competence_ComEA_HhH"/>
</dbReference>
<feature type="compositionally biased region" description="Gly residues" evidence="1">
    <location>
        <begin position="72"/>
        <end position="82"/>
    </location>
</feature>
<proteinExistence type="predicted"/>
<dbReference type="RefSeq" id="WP_141164127.1">
    <property type="nucleotide sequence ID" value="NZ_VHQG01000004.1"/>
</dbReference>
<dbReference type="PANTHER" id="PTHR21180">
    <property type="entry name" value="ENDONUCLEASE/EXONUCLEASE/PHOSPHATASE FAMILY DOMAIN-CONTAINING PROTEIN 1"/>
    <property type="match status" value="1"/>
</dbReference>
<protein>
    <submittedName>
        <fullName evidence="3">ComEA family DNA-binding protein</fullName>
    </submittedName>
</protein>
<dbReference type="GO" id="GO:0015627">
    <property type="term" value="C:type II protein secretion system complex"/>
    <property type="evidence" value="ECO:0007669"/>
    <property type="project" value="TreeGrafter"/>
</dbReference>
<dbReference type="OrthoDB" id="9758724at2"/>
<evidence type="ECO:0000256" key="1">
    <source>
        <dbReference type="SAM" id="MobiDB-lite"/>
    </source>
</evidence>
<feature type="region of interest" description="Disordered" evidence="1">
    <location>
        <begin position="49"/>
        <end position="85"/>
    </location>
</feature>
<dbReference type="Proteomes" id="UP000316252">
    <property type="component" value="Unassembled WGS sequence"/>
</dbReference>
<dbReference type="GO" id="GO:0015628">
    <property type="term" value="P:protein secretion by the type II secretion system"/>
    <property type="evidence" value="ECO:0007669"/>
    <property type="project" value="TreeGrafter"/>
</dbReference>
<evidence type="ECO:0000313" key="4">
    <source>
        <dbReference type="Proteomes" id="UP000316252"/>
    </source>
</evidence>
<comment type="caution">
    <text evidence="3">The sequence shown here is derived from an EMBL/GenBank/DDBJ whole genome shotgun (WGS) entry which is preliminary data.</text>
</comment>
<dbReference type="InterPro" id="IPR051675">
    <property type="entry name" value="Endo/Exo/Phosphatase_dom_1"/>
</dbReference>